<proteinExistence type="predicted"/>
<dbReference type="GeneTree" id="ENSGT01140000284171"/>
<dbReference type="SMART" id="SM00431">
    <property type="entry name" value="SCAN"/>
    <property type="match status" value="1"/>
</dbReference>
<keyword evidence="3" id="KW-1185">Reference proteome</keyword>
<sequence>LLRQFISAKEANEQRMDQHIWKSLQYDSLKGAILEIFAISTETYQIHFRSVEWGENQSPKELLAQLSDLCFKWLKPKKHTVEPVIDFIILEQLFQGSEKERTSQCETQGHLNESGMSIGTF</sequence>
<reference evidence="2" key="1">
    <citation type="submission" date="2021-06" db="EMBL/GenBank/DDBJ databases">
        <authorList>
            <consortium name="Wellcome Sanger Institute Data Sharing"/>
        </authorList>
    </citation>
    <scope>NUCLEOTIDE SEQUENCE [LARGE SCALE GENOMIC DNA]</scope>
</reference>
<dbReference type="Proteomes" id="UP000694620">
    <property type="component" value="Chromosome 3"/>
</dbReference>
<dbReference type="InterPro" id="IPR003309">
    <property type="entry name" value="SCAN_dom"/>
</dbReference>
<evidence type="ECO:0000313" key="2">
    <source>
        <dbReference type="Ensembl" id="ENSECRP00000005538.1"/>
    </source>
</evidence>
<dbReference type="Ensembl" id="ENSECRT00000005633.1">
    <property type="protein sequence ID" value="ENSECRP00000005538.1"/>
    <property type="gene ID" value="ENSECRG00000003726.1"/>
</dbReference>
<accession>A0A8C4X554</accession>
<dbReference type="PROSITE" id="PS50804">
    <property type="entry name" value="SCAN_BOX"/>
    <property type="match status" value="1"/>
</dbReference>
<evidence type="ECO:0000313" key="3">
    <source>
        <dbReference type="Proteomes" id="UP000694620"/>
    </source>
</evidence>
<reference evidence="2" key="2">
    <citation type="submission" date="2025-08" db="UniProtKB">
        <authorList>
            <consortium name="Ensembl"/>
        </authorList>
    </citation>
    <scope>IDENTIFICATION</scope>
</reference>
<name>A0A8C4X554_ERPCA</name>
<dbReference type="Pfam" id="PF02023">
    <property type="entry name" value="SCAN"/>
    <property type="match status" value="1"/>
</dbReference>
<feature type="domain" description="SCAN box" evidence="1">
    <location>
        <begin position="47"/>
        <end position="94"/>
    </location>
</feature>
<protein>
    <recommendedName>
        <fullName evidence="1">SCAN box domain-containing protein</fullName>
    </recommendedName>
</protein>
<organism evidence="2 3">
    <name type="scientific">Erpetoichthys calabaricus</name>
    <name type="common">Rope fish</name>
    <name type="synonym">Calamoichthys calabaricus</name>
    <dbReference type="NCBI Taxonomy" id="27687"/>
    <lineage>
        <taxon>Eukaryota</taxon>
        <taxon>Metazoa</taxon>
        <taxon>Chordata</taxon>
        <taxon>Craniata</taxon>
        <taxon>Vertebrata</taxon>
        <taxon>Euteleostomi</taxon>
        <taxon>Actinopterygii</taxon>
        <taxon>Polypteriformes</taxon>
        <taxon>Polypteridae</taxon>
        <taxon>Erpetoichthys</taxon>
    </lineage>
</organism>
<dbReference type="AlphaFoldDB" id="A0A8C4X554"/>
<evidence type="ECO:0000259" key="1">
    <source>
        <dbReference type="PROSITE" id="PS50804"/>
    </source>
</evidence>
<dbReference type="InterPro" id="IPR038269">
    <property type="entry name" value="SCAN_sf"/>
</dbReference>
<dbReference type="SUPFAM" id="SSF47353">
    <property type="entry name" value="Retrovirus capsid dimerization domain-like"/>
    <property type="match status" value="1"/>
</dbReference>
<dbReference type="Gene3D" id="1.10.4020.10">
    <property type="entry name" value="DNA breaking-rejoining enzymes"/>
    <property type="match status" value="1"/>
</dbReference>
<reference evidence="2" key="3">
    <citation type="submission" date="2025-09" db="UniProtKB">
        <authorList>
            <consortium name="Ensembl"/>
        </authorList>
    </citation>
    <scope>IDENTIFICATION</scope>
</reference>